<dbReference type="AlphaFoldDB" id="A0A382RL30"/>
<sequence length="257" mass="29542">MTSTICRFKLILAFVVTFSGVVVYAENSDLDATNIVRNALNHWRGLSSHGEMTMIIHRPDWERTMSIVFWSKGETSSLVRVTAPRKDRGSGTLIEDKNMWTFSPKVNRIIKVPSSMMSQSWMGSDFSNKDISRTDDIVDEYQHSLLSKKDAGGFSIFEIQLTPNEDAAVVWGRLVLEIRDDNVLMEERYYDQDDRLVQTLRSVEIREMGGRTVATRQRMIKADAPEEWTEVIFDSMEFDLELDATVFTLSNLRNPRN</sequence>
<proteinExistence type="predicted"/>
<feature type="domain" description="Uncharacterized protein TP-0789" evidence="1">
    <location>
        <begin position="73"/>
        <end position="253"/>
    </location>
</feature>
<reference evidence="2" key="1">
    <citation type="submission" date="2018-05" db="EMBL/GenBank/DDBJ databases">
        <authorList>
            <person name="Lanie J.A."/>
            <person name="Ng W.-L."/>
            <person name="Kazmierczak K.M."/>
            <person name="Andrzejewski T.M."/>
            <person name="Davidsen T.M."/>
            <person name="Wayne K.J."/>
            <person name="Tettelin H."/>
            <person name="Glass J.I."/>
            <person name="Rusch D."/>
            <person name="Podicherti R."/>
            <person name="Tsui H.-C.T."/>
            <person name="Winkler M.E."/>
        </authorList>
    </citation>
    <scope>NUCLEOTIDE SEQUENCE</scope>
</reference>
<gene>
    <name evidence="2" type="ORF">METZ01_LOCUS350729</name>
</gene>
<dbReference type="Pfam" id="PF17131">
    <property type="entry name" value="LolA_like"/>
    <property type="match status" value="1"/>
</dbReference>
<dbReference type="InterPro" id="IPR033399">
    <property type="entry name" value="TP_0789-like"/>
</dbReference>
<evidence type="ECO:0000313" key="2">
    <source>
        <dbReference type="EMBL" id="SVC97875.1"/>
    </source>
</evidence>
<organism evidence="2">
    <name type="scientific">marine metagenome</name>
    <dbReference type="NCBI Taxonomy" id="408172"/>
    <lineage>
        <taxon>unclassified sequences</taxon>
        <taxon>metagenomes</taxon>
        <taxon>ecological metagenomes</taxon>
    </lineage>
</organism>
<protein>
    <recommendedName>
        <fullName evidence="1">Uncharacterized protein TP-0789 domain-containing protein</fullName>
    </recommendedName>
</protein>
<dbReference type="Gene3D" id="2.50.20.10">
    <property type="entry name" value="Lipoprotein localisation LolA/LolB/LppX"/>
    <property type="match status" value="1"/>
</dbReference>
<accession>A0A382RL30</accession>
<evidence type="ECO:0000259" key="1">
    <source>
        <dbReference type="Pfam" id="PF17131"/>
    </source>
</evidence>
<dbReference type="CDD" id="cd16329">
    <property type="entry name" value="LolA_like"/>
    <property type="match status" value="1"/>
</dbReference>
<dbReference type="EMBL" id="UINC01122205">
    <property type="protein sequence ID" value="SVC97875.1"/>
    <property type="molecule type" value="Genomic_DNA"/>
</dbReference>
<name>A0A382RL30_9ZZZZ</name>